<dbReference type="Proteomes" id="UP001627154">
    <property type="component" value="Unassembled WGS sequence"/>
</dbReference>
<name>A0ABD2XAA9_9HYME</name>
<evidence type="ECO:0000313" key="2">
    <source>
        <dbReference type="Proteomes" id="UP001627154"/>
    </source>
</evidence>
<accession>A0ABD2XAA9</accession>
<sequence>MYIPFAYICRRDIYITYTAHERNNISLLVHVQLHIIMHTRCATARMIFKRRWQLFFRTDTQSARLDRIAFSLCLSPRCDLESRRKSESCATAAAAAAAAQTKAGSFCGGGRRGTRGLVAGSRAVRIQMDRRASFKLSQTKSLEPTTSSRSANIQRSTWSCCRAAPSVIPRFVE</sequence>
<keyword evidence="2" id="KW-1185">Reference proteome</keyword>
<gene>
    <name evidence="1" type="ORF">TKK_005077</name>
</gene>
<evidence type="ECO:0000313" key="1">
    <source>
        <dbReference type="EMBL" id="KAL3401712.1"/>
    </source>
</evidence>
<dbReference type="AlphaFoldDB" id="A0ABD2XAA9"/>
<organism evidence="1 2">
    <name type="scientific">Trichogramma kaykai</name>
    <dbReference type="NCBI Taxonomy" id="54128"/>
    <lineage>
        <taxon>Eukaryota</taxon>
        <taxon>Metazoa</taxon>
        <taxon>Ecdysozoa</taxon>
        <taxon>Arthropoda</taxon>
        <taxon>Hexapoda</taxon>
        <taxon>Insecta</taxon>
        <taxon>Pterygota</taxon>
        <taxon>Neoptera</taxon>
        <taxon>Endopterygota</taxon>
        <taxon>Hymenoptera</taxon>
        <taxon>Apocrita</taxon>
        <taxon>Proctotrupomorpha</taxon>
        <taxon>Chalcidoidea</taxon>
        <taxon>Trichogrammatidae</taxon>
        <taxon>Trichogramma</taxon>
    </lineage>
</organism>
<comment type="caution">
    <text evidence="1">The sequence shown here is derived from an EMBL/GenBank/DDBJ whole genome shotgun (WGS) entry which is preliminary data.</text>
</comment>
<reference evidence="1 2" key="1">
    <citation type="journal article" date="2024" name="bioRxiv">
        <title>A reference genome for Trichogramma kaykai: A tiny desert-dwelling parasitoid wasp with competing sex-ratio distorters.</title>
        <authorList>
            <person name="Culotta J."/>
            <person name="Lindsey A.R."/>
        </authorList>
    </citation>
    <scope>NUCLEOTIDE SEQUENCE [LARGE SCALE GENOMIC DNA]</scope>
    <source>
        <strain evidence="1 2">KSX58</strain>
    </source>
</reference>
<protein>
    <submittedName>
        <fullName evidence="1">Uncharacterized protein</fullName>
    </submittedName>
</protein>
<proteinExistence type="predicted"/>
<dbReference type="EMBL" id="JBJJXI010000043">
    <property type="protein sequence ID" value="KAL3401712.1"/>
    <property type="molecule type" value="Genomic_DNA"/>
</dbReference>